<proteinExistence type="predicted"/>
<name>A0A8H4AHL5_GIGMA</name>
<dbReference type="EMBL" id="WTPW01000595">
    <property type="protein sequence ID" value="KAF0496842.1"/>
    <property type="molecule type" value="Genomic_DNA"/>
</dbReference>
<dbReference type="OrthoDB" id="2457609at2759"/>
<gene>
    <name evidence="2" type="ORF">F8M41_020919</name>
</gene>
<evidence type="ECO:0000313" key="2">
    <source>
        <dbReference type="EMBL" id="KAF0496842.1"/>
    </source>
</evidence>
<feature type="transmembrane region" description="Helical" evidence="1">
    <location>
        <begin position="6"/>
        <end position="26"/>
    </location>
</feature>
<organism evidence="2 3">
    <name type="scientific">Gigaspora margarita</name>
    <dbReference type="NCBI Taxonomy" id="4874"/>
    <lineage>
        <taxon>Eukaryota</taxon>
        <taxon>Fungi</taxon>
        <taxon>Fungi incertae sedis</taxon>
        <taxon>Mucoromycota</taxon>
        <taxon>Glomeromycotina</taxon>
        <taxon>Glomeromycetes</taxon>
        <taxon>Diversisporales</taxon>
        <taxon>Gigasporaceae</taxon>
        <taxon>Gigaspora</taxon>
    </lineage>
</organism>
<keyword evidence="1" id="KW-0812">Transmembrane</keyword>
<evidence type="ECO:0000313" key="3">
    <source>
        <dbReference type="Proteomes" id="UP000439903"/>
    </source>
</evidence>
<keyword evidence="1" id="KW-0472">Membrane</keyword>
<comment type="caution">
    <text evidence="2">The sequence shown here is derived from an EMBL/GenBank/DDBJ whole genome shotgun (WGS) entry which is preliminary data.</text>
</comment>
<reference evidence="2 3" key="1">
    <citation type="journal article" date="2019" name="Environ. Microbiol.">
        <title>At the nexus of three kingdoms: the genome of the mycorrhizal fungus Gigaspora margarita provides insights into plant, endobacterial and fungal interactions.</title>
        <authorList>
            <person name="Venice F."/>
            <person name="Ghignone S."/>
            <person name="Salvioli di Fossalunga A."/>
            <person name="Amselem J."/>
            <person name="Novero M."/>
            <person name="Xianan X."/>
            <person name="Sedzielewska Toro K."/>
            <person name="Morin E."/>
            <person name="Lipzen A."/>
            <person name="Grigoriev I.V."/>
            <person name="Henrissat B."/>
            <person name="Martin F.M."/>
            <person name="Bonfante P."/>
        </authorList>
    </citation>
    <scope>NUCLEOTIDE SEQUENCE [LARGE SCALE GENOMIC DNA]</scope>
    <source>
        <strain evidence="2 3">BEG34</strain>
    </source>
</reference>
<dbReference type="AlphaFoldDB" id="A0A8H4AHL5"/>
<keyword evidence="3" id="KW-1185">Reference proteome</keyword>
<evidence type="ECO:0000256" key="1">
    <source>
        <dbReference type="SAM" id="Phobius"/>
    </source>
</evidence>
<sequence>MKSFQYQKFLVIIVLTIFSFTIFLSAMPTEKREANMFSSLIKRKSCPPDHTHCAVNKCCPPGTICDVNLYNNTLS</sequence>
<dbReference type="Proteomes" id="UP000439903">
    <property type="component" value="Unassembled WGS sequence"/>
</dbReference>
<accession>A0A8H4AHL5</accession>
<keyword evidence="1" id="KW-1133">Transmembrane helix</keyword>
<protein>
    <submittedName>
        <fullName evidence="2">Uncharacterized protein</fullName>
    </submittedName>
</protein>